<feature type="compositionally biased region" description="Low complexity" evidence="4">
    <location>
        <begin position="418"/>
        <end position="436"/>
    </location>
</feature>
<keyword evidence="5" id="KW-0472">Membrane</keyword>
<evidence type="ECO:0000256" key="2">
    <source>
        <dbReference type="ARBA" id="ARBA00022900"/>
    </source>
</evidence>
<gene>
    <name evidence="8" type="ORF">SARC_00215</name>
</gene>
<feature type="domain" description="Kazal-like" evidence="7">
    <location>
        <begin position="249"/>
        <end position="301"/>
    </location>
</feature>
<dbReference type="Pfam" id="PF07648">
    <property type="entry name" value="Kazal_2"/>
    <property type="match status" value="2"/>
</dbReference>
<evidence type="ECO:0000256" key="3">
    <source>
        <dbReference type="ARBA" id="ARBA00023157"/>
    </source>
</evidence>
<protein>
    <recommendedName>
        <fullName evidence="7">Kazal-like domain-containing protein</fullName>
    </recommendedName>
</protein>
<dbReference type="PROSITE" id="PS51465">
    <property type="entry name" value="KAZAL_2"/>
    <property type="match status" value="5"/>
</dbReference>
<keyword evidence="9" id="KW-1185">Reference proteome</keyword>
<dbReference type="GeneID" id="25900719"/>
<feature type="compositionally biased region" description="Basic and acidic residues" evidence="4">
    <location>
        <begin position="523"/>
        <end position="532"/>
    </location>
</feature>
<dbReference type="PANTHER" id="PTHR10913">
    <property type="entry name" value="FOLLISTATIN-RELATED"/>
    <property type="match status" value="1"/>
</dbReference>
<evidence type="ECO:0000256" key="5">
    <source>
        <dbReference type="SAM" id="Phobius"/>
    </source>
</evidence>
<evidence type="ECO:0000259" key="7">
    <source>
        <dbReference type="PROSITE" id="PS51465"/>
    </source>
</evidence>
<dbReference type="eggNOG" id="KOG3509">
    <property type="taxonomic scope" value="Eukaryota"/>
</dbReference>
<dbReference type="SMART" id="SM00280">
    <property type="entry name" value="KAZAL"/>
    <property type="match status" value="5"/>
</dbReference>
<evidence type="ECO:0000313" key="9">
    <source>
        <dbReference type="Proteomes" id="UP000054560"/>
    </source>
</evidence>
<name>A0A0L0GFT7_9EUKA</name>
<dbReference type="CDD" id="cd00104">
    <property type="entry name" value="KAZAL_FS"/>
    <property type="match status" value="5"/>
</dbReference>
<dbReference type="EMBL" id="KQ241601">
    <property type="protein sequence ID" value="KNC87709.1"/>
    <property type="molecule type" value="Genomic_DNA"/>
</dbReference>
<dbReference type="OrthoDB" id="126772at2759"/>
<dbReference type="PANTHER" id="PTHR10913:SF45">
    <property type="entry name" value="FOLLISTATIN, ISOFORM A-RELATED"/>
    <property type="match status" value="1"/>
</dbReference>
<keyword evidence="5" id="KW-0812">Transmembrane</keyword>
<keyword evidence="5" id="KW-1133">Transmembrane helix</keyword>
<keyword evidence="1" id="KW-0646">Protease inhibitor</keyword>
<keyword evidence="6" id="KW-0732">Signal</keyword>
<dbReference type="STRING" id="667725.A0A0L0GFT7"/>
<keyword evidence="3" id="KW-1015">Disulfide bond</keyword>
<evidence type="ECO:0000256" key="1">
    <source>
        <dbReference type="ARBA" id="ARBA00022690"/>
    </source>
</evidence>
<feature type="domain" description="Kazal-like" evidence="7">
    <location>
        <begin position="175"/>
        <end position="227"/>
    </location>
</feature>
<accession>A0A0L0GFT7</accession>
<dbReference type="AlphaFoldDB" id="A0A0L0GFT7"/>
<dbReference type="SUPFAM" id="SSF100895">
    <property type="entry name" value="Kazal-type serine protease inhibitors"/>
    <property type="match status" value="5"/>
</dbReference>
<dbReference type="InterPro" id="IPR050653">
    <property type="entry name" value="Prot_Inhib_GrowthFact_Antg"/>
</dbReference>
<evidence type="ECO:0000256" key="6">
    <source>
        <dbReference type="SAM" id="SignalP"/>
    </source>
</evidence>
<evidence type="ECO:0000256" key="4">
    <source>
        <dbReference type="SAM" id="MobiDB-lite"/>
    </source>
</evidence>
<dbReference type="Gene3D" id="3.30.60.30">
    <property type="match status" value="5"/>
</dbReference>
<evidence type="ECO:0000313" key="8">
    <source>
        <dbReference type="EMBL" id="KNC87709.1"/>
    </source>
</evidence>
<feature type="domain" description="Kazal-like" evidence="7">
    <location>
        <begin position="96"/>
        <end position="148"/>
    </location>
</feature>
<dbReference type="Pfam" id="PF00050">
    <property type="entry name" value="Kazal_1"/>
    <property type="match status" value="3"/>
</dbReference>
<proteinExistence type="predicted"/>
<dbReference type="GO" id="GO:0005576">
    <property type="term" value="C:extracellular region"/>
    <property type="evidence" value="ECO:0007669"/>
    <property type="project" value="TreeGrafter"/>
</dbReference>
<feature type="domain" description="Kazal-like" evidence="7">
    <location>
        <begin position="362"/>
        <end position="416"/>
    </location>
</feature>
<feature type="domain" description="Kazal-like" evidence="7">
    <location>
        <begin position="318"/>
        <end position="360"/>
    </location>
</feature>
<feature type="region of interest" description="Disordered" evidence="4">
    <location>
        <begin position="417"/>
        <end position="436"/>
    </location>
</feature>
<reference evidence="8 9" key="1">
    <citation type="submission" date="2011-02" db="EMBL/GenBank/DDBJ databases">
        <title>The Genome Sequence of Sphaeroforma arctica JP610.</title>
        <authorList>
            <consortium name="The Broad Institute Genome Sequencing Platform"/>
            <person name="Russ C."/>
            <person name="Cuomo C."/>
            <person name="Young S.K."/>
            <person name="Zeng Q."/>
            <person name="Gargeya S."/>
            <person name="Alvarado L."/>
            <person name="Berlin A."/>
            <person name="Chapman S.B."/>
            <person name="Chen Z."/>
            <person name="Freedman E."/>
            <person name="Gellesch M."/>
            <person name="Goldberg J."/>
            <person name="Griggs A."/>
            <person name="Gujja S."/>
            <person name="Heilman E."/>
            <person name="Heiman D."/>
            <person name="Howarth C."/>
            <person name="Mehta T."/>
            <person name="Neiman D."/>
            <person name="Pearson M."/>
            <person name="Roberts A."/>
            <person name="Saif S."/>
            <person name="Shea T."/>
            <person name="Shenoy N."/>
            <person name="Sisk P."/>
            <person name="Stolte C."/>
            <person name="Sykes S."/>
            <person name="White J."/>
            <person name="Yandava C."/>
            <person name="Burger G."/>
            <person name="Gray M.W."/>
            <person name="Holland P.W.H."/>
            <person name="King N."/>
            <person name="Lang F.B.F."/>
            <person name="Roger A.J."/>
            <person name="Ruiz-Trillo I."/>
            <person name="Haas B."/>
            <person name="Nusbaum C."/>
            <person name="Birren B."/>
        </authorList>
    </citation>
    <scope>NUCLEOTIDE SEQUENCE [LARGE SCALE GENOMIC DNA]</scope>
    <source>
        <strain evidence="8 9">JP610</strain>
    </source>
</reference>
<dbReference type="Proteomes" id="UP000054560">
    <property type="component" value="Unassembled WGS sequence"/>
</dbReference>
<feature type="transmembrane region" description="Helical" evidence="5">
    <location>
        <begin position="446"/>
        <end position="471"/>
    </location>
</feature>
<feature type="signal peptide" evidence="6">
    <location>
        <begin position="1"/>
        <end position="24"/>
    </location>
</feature>
<dbReference type="RefSeq" id="XP_014161611.1">
    <property type="nucleotide sequence ID" value="XM_014306136.1"/>
</dbReference>
<keyword evidence="2" id="KW-0722">Serine protease inhibitor</keyword>
<feature type="region of interest" description="Disordered" evidence="4">
    <location>
        <begin position="509"/>
        <end position="532"/>
    </location>
</feature>
<sequence>MKTTYALLALSTLATLRSVHGVHADHLHEHRHEHEYRDATELRDIHDIADKIKAAVHQATDKAKEVSDTIAHQVKEGAPDVEKAVEMTVDDFAKKVKHLIDCPLMCTMDYRPVCASDGNTYSNKCVMRSKACEKQEHFTVLYEGECKDTVVTIPVTGTKSETNENTGNKADEPIPIIDMDCFKFCAQSYKPVCGSDGATYSNECELGNANCISSTKVTVQSEGVCETILILNLGPVVPNDEEPEGKSTVDSKESCRRPCPRNLRPVCASNGKTYPNKCVMEVSGCEINEALTVSHNGPCEAEVDEGANAKANEADAETAEKDSCLKPCNRILIPVCASNGKTYSNVCEMEIGACQLNDELTVQFPGYCCELSFCTAEYAPVCATDGNTYSNKCELESAKCGDKSFIELKHEGACGPDSGSTGAGASSGTSASHSSGESESSGLSDLFWICAVAGIILAVVSVGAVLIVIVARRKQAASSPLDYSKLFEEQEGPPAYDFQQSEILAAAPPSMKFNGNHYEPVPDTDKTDQTKQ</sequence>
<organism evidence="8 9">
    <name type="scientific">Sphaeroforma arctica JP610</name>
    <dbReference type="NCBI Taxonomy" id="667725"/>
    <lineage>
        <taxon>Eukaryota</taxon>
        <taxon>Ichthyosporea</taxon>
        <taxon>Ichthyophonida</taxon>
        <taxon>Sphaeroforma</taxon>
    </lineage>
</organism>
<feature type="chain" id="PRO_5005539408" description="Kazal-like domain-containing protein" evidence="6">
    <location>
        <begin position="25"/>
        <end position="532"/>
    </location>
</feature>
<dbReference type="InterPro" id="IPR036058">
    <property type="entry name" value="Kazal_dom_sf"/>
</dbReference>
<dbReference type="InterPro" id="IPR002350">
    <property type="entry name" value="Kazal_dom"/>
</dbReference>